<feature type="transmembrane region" description="Helical" evidence="2">
    <location>
        <begin position="37"/>
        <end position="59"/>
    </location>
</feature>
<keyword evidence="2" id="KW-1133">Transmembrane helix</keyword>
<feature type="transmembrane region" description="Helical" evidence="2">
    <location>
        <begin position="97"/>
        <end position="117"/>
    </location>
</feature>
<feature type="transmembrane region" description="Helical" evidence="2">
    <location>
        <begin position="150"/>
        <end position="170"/>
    </location>
</feature>
<comment type="caution">
    <text evidence="4">The sequence shown here is derived from an EMBL/GenBank/DDBJ whole genome shotgun (WGS) entry which is preliminary data.</text>
</comment>
<dbReference type="InterPro" id="IPR000620">
    <property type="entry name" value="EamA_dom"/>
</dbReference>
<comment type="similarity">
    <text evidence="1">Belongs to the EamA transporter family.</text>
</comment>
<feature type="transmembrane region" description="Helical" evidence="2">
    <location>
        <begin position="66"/>
        <end position="91"/>
    </location>
</feature>
<reference evidence="4 5" key="1">
    <citation type="journal article" date="2018" name="Nat. Biotechnol.">
        <title>A standardized bacterial taxonomy based on genome phylogeny substantially revises the tree of life.</title>
        <authorList>
            <person name="Parks D.H."/>
            <person name="Chuvochina M."/>
            <person name="Waite D.W."/>
            <person name="Rinke C."/>
            <person name="Skarshewski A."/>
            <person name="Chaumeil P.A."/>
            <person name="Hugenholtz P."/>
        </authorList>
    </citation>
    <scope>NUCLEOTIDE SEQUENCE [LARGE SCALE GENOMIC DNA]</scope>
    <source>
        <strain evidence="4">UBA8781</strain>
    </source>
</reference>
<protein>
    <submittedName>
        <fullName evidence="4">EamA/RhaT family transporter</fullName>
    </submittedName>
</protein>
<feature type="transmembrane region" description="Helical" evidence="2">
    <location>
        <begin position="126"/>
        <end position="144"/>
    </location>
</feature>
<feature type="transmembrane region" description="Helical" evidence="2">
    <location>
        <begin position="267"/>
        <end position="284"/>
    </location>
</feature>
<dbReference type="Gene3D" id="1.10.3730.20">
    <property type="match status" value="1"/>
</dbReference>
<evidence type="ECO:0000256" key="2">
    <source>
        <dbReference type="SAM" id="Phobius"/>
    </source>
</evidence>
<evidence type="ECO:0000313" key="5">
    <source>
        <dbReference type="Proteomes" id="UP000264141"/>
    </source>
</evidence>
<dbReference type="OrthoDB" id="6119273at2"/>
<evidence type="ECO:0000256" key="1">
    <source>
        <dbReference type="ARBA" id="ARBA00007362"/>
    </source>
</evidence>
<dbReference type="PANTHER" id="PTHR22911">
    <property type="entry name" value="ACYL-MALONYL CONDENSING ENZYME-RELATED"/>
    <property type="match status" value="1"/>
</dbReference>
<dbReference type="STRING" id="229919.GCA_001050195_01106"/>
<dbReference type="Proteomes" id="UP000264141">
    <property type="component" value="Unassembled WGS sequence"/>
</dbReference>
<name>A0A3D1JHF1_9CHLR</name>
<dbReference type="InterPro" id="IPR037185">
    <property type="entry name" value="EmrE-like"/>
</dbReference>
<dbReference type="AlphaFoldDB" id="A0A3D1JHF1"/>
<keyword evidence="2" id="KW-0812">Transmembrane</keyword>
<evidence type="ECO:0000259" key="3">
    <source>
        <dbReference type="Pfam" id="PF00892"/>
    </source>
</evidence>
<keyword evidence="2" id="KW-0472">Membrane</keyword>
<feature type="domain" description="EamA" evidence="3">
    <location>
        <begin position="9"/>
        <end position="141"/>
    </location>
</feature>
<proteinExistence type="inferred from homology"/>
<feature type="transmembrane region" description="Helical" evidence="2">
    <location>
        <begin position="213"/>
        <end position="231"/>
    </location>
</feature>
<dbReference type="SUPFAM" id="SSF103481">
    <property type="entry name" value="Multidrug resistance efflux transporter EmrE"/>
    <property type="match status" value="1"/>
</dbReference>
<dbReference type="RefSeq" id="WP_062190616.1">
    <property type="nucleotide sequence ID" value="NZ_DF967965.1"/>
</dbReference>
<feature type="transmembrane region" description="Helical" evidence="2">
    <location>
        <begin position="182"/>
        <end position="201"/>
    </location>
</feature>
<dbReference type="Pfam" id="PF00892">
    <property type="entry name" value="EamA"/>
    <property type="match status" value="2"/>
</dbReference>
<sequence length="317" mass="34308">MRTSAHHQGITAALASAVFLGSVPILGKVAILSGFSPLAVIALRSGIAVILMSIAMLFWMRPFFYIYPVGLIGCLLAGMINGVGSILYYTALGRLEAGIGQMLYSLYPLFVALWLLLDRQTITRLTAFRLGLSIPAVMLLLVHPTRAIDLAGSMMMIGSAALYALHLLINQRILIDVPAPTVTFYTLLSMAATVEIAFLIFDHHLPSPQVAWWAAFAMALITFLSRITLFMGVKKLGGLQTSLLGLSEVLLTVFLSIAFLGEHFSPQQWLGAALLAISLLLVGLDKIPPQKRAGTGWLSWLNPPSIPASEPPWNSQL</sequence>
<feature type="domain" description="EamA" evidence="3">
    <location>
        <begin position="152"/>
        <end position="282"/>
    </location>
</feature>
<organism evidence="4 5">
    <name type="scientific">Anaerolinea thermolimosa</name>
    <dbReference type="NCBI Taxonomy" id="229919"/>
    <lineage>
        <taxon>Bacteria</taxon>
        <taxon>Bacillati</taxon>
        <taxon>Chloroflexota</taxon>
        <taxon>Anaerolineae</taxon>
        <taxon>Anaerolineales</taxon>
        <taxon>Anaerolineaceae</taxon>
        <taxon>Anaerolinea</taxon>
    </lineage>
</organism>
<evidence type="ECO:0000313" key="4">
    <source>
        <dbReference type="EMBL" id="HCE17874.1"/>
    </source>
</evidence>
<dbReference type="EMBL" id="DPBP01000033">
    <property type="protein sequence ID" value="HCE17874.1"/>
    <property type="molecule type" value="Genomic_DNA"/>
</dbReference>
<feature type="transmembrane region" description="Helical" evidence="2">
    <location>
        <begin position="243"/>
        <end position="261"/>
    </location>
</feature>
<accession>A0A3D1JHF1</accession>
<dbReference type="PANTHER" id="PTHR22911:SF137">
    <property type="entry name" value="SOLUTE CARRIER FAMILY 35 MEMBER G2-RELATED"/>
    <property type="match status" value="1"/>
</dbReference>
<dbReference type="GO" id="GO:0016020">
    <property type="term" value="C:membrane"/>
    <property type="evidence" value="ECO:0007669"/>
    <property type="project" value="InterPro"/>
</dbReference>
<gene>
    <name evidence="4" type="ORF">DEQ80_08450</name>
</gene>